<gene>
    <name evidence="2" type="ORF">MM59RIKEN_29120</name>
</gene>
<keyword evidence="3" id="KW-1185">Reference proteome</keyword>
<dbReference type="Proteomes" id="UP000679848">
    <property type="component" value="Chromosome"/>
</dbReference>
<evidence type="ECO:0008006" key="4">
    <source>
        <dbReference type="Google" id="ProtNLM"/>
    </source>
</evidence>
<feature type="transmembrane region" description="Helical" evidence="1">
    <location>
        <begin position="123"/>
        <end position="143"/>
    </location>
</feature>
<name>A0A810QN90_9FIRM</name>
<dbReference type="EMBL" id="AP023420">
    <property type="protein sequence ID" value="BCK85593.1"/>
    <property type="molecule type" value="Genomic_DNA"/>
</dbReference>
<accession>A0A810QN90</accession>
<dbReference type="InterPro" id="IPR021359">
    <property type="entry name" value="DUF2812"/>
</dbReference>
<protein>
    <recommendedName>
        <fullName evidence="4">DUF2812 domain-containing protein</fullName>
    </recommendedName>
</protein>
<feature type="transmembrane region" description="Helical" evidence="1">
    <location>
        <begin position="155"/>
        <end position="178"/>
    </location>
</feature>
<dbReference type="AlphaFoldDB" id="A0A810QN90"/>
<keyword evidence="1" id="KW-0472">Membrane</keyword>
<dbReference type="RefSeq" id="WP_213543616.1">
    <property type="nucleotide sequence ID" value="NZ_AP023420.1"/>
</dbReference>
<evidence type="ECO:0000256" key="1">
    <source>
        <dbReference type="SAM" id="Phobius"/>
    </source>
</evidence>
<feature type="transmembrane region" description="Helical" evidence="1">
    <location>
        <begin position="207"/>
        <end position="226"/>
    </location>
</feature>
<evidence type="ECO:0000313" key="3">
    <source>
        <dbReference type="Proteomes" id="UP000679848"/>
    </source>
</evidence>
<organism evidence="2 3">
    <name type="scientific">Pusillibacter faecalis</name>
    <dbReference type="NCBI Taxonomy" id="2714358"/>
    <lineage>
        <taxon>Bacteria</taxon>
        <taxon>Bacillati</taxon>
        <taxon>Bacillota</taxon>
        <taxon>Clostridia</taxon>
        <taxon>Eubacteriales</taxon>
        <taxon>Oscillospiraceae</taxon>
        <taxon>Pusillibacter</taxon>
    </lineage>
</organism>
<reference evidence="2" key="1">
    <citation type="submission" date="2020-09" db="EMBL/GenBank/DDBJ databases">
        <title>New species isolated from human feces.</title>
        <authorList>
            <person name="Kitahara M."/>
            <person name="Shigeno Y."/>
            <person name="Shime M."/>
            <person name="Matsumoto Y."/>
            <person name="Nakamura S."/>
            <person name="Motooka D."/>
            <person name="Fukuoka S."/>
            <person name="Nishikawa H."/>
            <person name="Benno Y."/>
        </authorList>
    </citation>
    <scope>NUCLEOTIDE SEQUENCE</scope>
    <source>
        <strain evidence="2">MM59</strain>
    </source>
</reference>
<keyword evidence="1" id="KW-1133">Transmembrane helix</keyword>
<dbReference type="Pfam" id="PF11193">
    <property type="entry name" value="DUF2812"/>
    <property type="match status" value="1"/>
</dbReference>
<sequence>MKDKKRMLMPETSLETGTMESWLEEMFAKGWQLEECGFRFARFRRTEPTQVRCRLMPMPKNESLDIRREREELFNEMGWEYLTNKVDQYDIYICRDPHAPELETDPVAAAWARDRMLRKERRNLILTWLALVAVIMLVISRIVRSETPVETLIRSVGISAPLSMLMLVWAVWETAAFLRRVRFLRRQMDAGLPRSRAGSWRGERRRAGLILGATILMDILVIGYPLSQLGTSWGADLEELDRPIPCLMGWQVDETLTQADRTSGVCLMNPTFLTPGHYDVWDYYPGERKLINQGDVLLLSFLAEPLYREWQERIRDYAEGNVIELDDPGFDGVSLGRRGEDTFLVLWQGRVVLYVGAFGVTGVEKHLDEYADVLAQFQ</sequence>
<keyword evidence="1" id="KW-0812">Transmembrane</keyword>
<evidence type="ECO:0000313" key="2">
    <source>
        <dbReference type="EMBL" id="BCK85593.1"/>
    </source>
</evidence>
<dbReference type="KEGG" id="pfaa:MM59RIKEN_29120"/>
<proteinExistence type="predicted"/>